<evidence type="ECO:0000256" key="1">
    <source>
        <dbReference type="ARBA" id="ARBA00001957"/>
    </source>
</evidence>
<dbReference type="Gene3D" id="3.40.50.12780">
    <property type="entry name" value="N-terminal domain of ligase-like"/>
    <property type="match status" value="1"/>
</dbReference>
<dbReference type="InterPro" id="IPR036736">
    <property type="entry name" value="ACP-like_sf"/>
</dbReference>
<dbReference type="InterPro" id="IPR000415">
    <property type="entry name" value="Nitroreductase-like"/>
</dbReference>
<dbReference type="Gene3D" id="3.30.559.30">
    <property type="entry name" value="Nonribosomal peptide synthetase, condensation domain"/>
    <property type="match status" value="2"/>
</dbReference>
<dbReference type="Gene3D" id="3.30.300.30">
    <property type="match status" value="3"/>
</dbReference>
<gene>
    <name evidence="7" type="ORF">ACFSKX_13770</name>
</gene>
<dbReference type="SUPFAM" id="SSF52777">
    <property type="entry name" value="CoA-dependent acyltransferases"/>
    <property type="match status" value="4"/>
</dbReference>
<comment type="cofactor">
    <cofactor evidence="1">
        <name>pantetheine 4'-phosphate</name>
        <dbReference type="ChEBI" id="CHEBI:47942"/>
    </cofactor>
</comment>
<proteinExistence type="predicted"/>
<feature type="region of interest" description="Disordered" evidence="5">
    <location>
        <begin position="2482"/>
        <end position="2523"/>
    </location>
</feature>
<evidence type="ECO:0000256" key="2">
    <source>
        <dbReference type="ARBA" id="ARBA00022450"/>
    </source>
</evidence>
<evidence type="ECO:0000313" key="8">
    <source>
        <dbReference type="Proteomes" id="UP001597425"/>
    </source>
</evidence>
<dbReference type="InterPro" id="IPR020845">
    <property type="entry name" value="AMP-binding_CS"/>
</dbReference>
<dbReference type="SMART" id="SM00823">
    <property type="entry name" value="PKS_PP"/>
    <property type="match status" value="2"/>
</dbReference>
<sequence>MESIQELPPTSVTLHPLTELQRQLWMLSQLGPAGSLAYNISINLRLRGALDRALLRKSIETVWARHDALRTSISSDGKHRCVHLKMAPDTKLVDISKLPEEKRLGALREQITHNCEQPFDFSRGPLFRVRLYRLATDHHLLMLTAHHIVSDGWSLSLLLREIVAVYASVYDGNSSELPEAMQFDEFLAADAARGANGKKDRNHAYWRDLLQAPLPLTKLPCDFRRPRTRSFRAARANRRLGEDYTKQLRSRAANKGATLFMLLFTAFSVLLHRICRQNKLLIGTPSAGRFVSGSDTLVGYCGSLLPIVSQMEPNMEFGAHLARMREQLLEAYEHQEFSFARLIDELPVERGGNRSVLIDAIFNLELPVSLETIPGLELNVEPQATPYTSYDLFFNISEINGSLSLDLDFNLDIFRPETVDALMSGYCALLDNVLADPNCTVRYLDLLGENERGRLARVNTTTLELPDEQSIHGLIERHAIQTPDAISLLIDDIHVSYGMLNAASNRLATHLLEKGVQPEDRVGLCIDRSLAQFVSVLAILKAGAAYVPLDPEHPDERLRLVAEQAGISILLTQLEYRSRVVLEGAPVIEVDVQALAAGHCSSNRRGTVSPEQLAYLIYTSGSTGQPKGISVSHSSVLNLVAAMQCRPGFSSNDRLLAITTFSFDMSVVEMFLPLCSGGTVVIAPSGSVFDAEGFVSRLANEQISLVQATPAAWRLVTGCDRSWPVQIRLLCGGEALPLGLKEKLISLGGELWNMYGPSETTVWSSCHLCQVDGERDASSNVSIGKPLANTSFYILDAALQPVPVGVPGTLYVGGLGLARGYWDRPDLTAASFLPDPFSGKSGARMYDTGDLARWLPDGSVDFLGRADNQVKVRGYRIELGEIEAVLWGHPGVEQAAVIAVKDERGDNRLHAFVQPRDDVDPEALRDHLRQHLPHYMVPASWKLLSAMPLTLTKKIDRRALPKLIPEKEDMAGGYIAPRTSLEANVCSEWSELLRVPRVGINDDFFTLGGHSLLAVELVNRLRDHLGLQVNLESLLARPTVSGLMQTLAERPDDENAVNAQLPPIKPNPEERYTPFPLTPIQEAYWIGRSPGLELGNTPAFNYNEVHIGRCDPSVVRSAWKRIVGRHDMLRMRVDAEGRQVITADTQPPDIAIHDIAALPREDRDAALERVREEMTIRDPGSSPWADIRLSRIGEDDWILHFYLDMMIFDGASLNILYRELALLIDEPDAELEPLQVTFRDFVLAERSLRDTPAYNRAREYWIDRLDTLPLAPNLPMAMSPSSLVYPRFSRRCVEIDAVKWGHIKQAAQKNGITPSVLAMTAFAEVIGCWAEEPAFTINVTLFNRLALHPQINNVIGDFTSLNLLEIDHRTAASFVERGRAAQHQLWRDLEHRQFGGVEVIRELNQRRGGGLAATMPVVFTSDLSIFEQAPQSPTERRLADQRVGVSHTPQTFLDMAVMETDGALTVLMDAVDALFPAGMLDAMLDSYRALLERLATDTLAWSGKSALSLPPDQTHIREQANATSARWSEALLHAGFQEQASRRPDAMAVWSSSRQLTYGQLRKLVRHYAHALRNAGARPGELVAVVMRKGWEQVVAVLAVLEAGAAYLPIDADLPAARIDQLLSLGEVKRVLTEPGADRDVAWPKGLSHWVVDVASLSGEELPPLEPLQDLQTLAYVIFTSGSTGQPKGVMIDHRGARNTIDRINTLLQIGSGDRILAVSSLSFDLSVYDVFGLLAAGGVVVMPDAGQEKDPAHWSQLLSSAQVTVWNTVPSLMQLLLEYHEQHEQPLPDSLREVMLSGDWIPVGLPDRIRALAPGVRVRSLGGATEASIWSIHYLIDRVDPTWTSIPYGYPLANQTYHVLKSDLSPCPDWVPGDLYIGGIGLAQGYWRDTEKTDAAFVTVSGERLYRTGDLGCYRPDGSIKFLGRRDSQVKIRGYRIELGEIEAALQRQPHVRDAAVIAAGETAQHQRLVAYVVPEAAPEAASTTAEQALFKLSRPGLRTVEDVGIELPRPTGKLGLSWSAAAGGDEAPDVPTLGGWLGALLAMSVEGASLPKHYYPSTGSLNPVRAYLEVGEDMSGLLSGTYYYDPVGHRLQRVGAAGGKGMRLHLVAARRAVEPVYGADSVQLCEIEAGYMLELLRLAAPVHGIALSVVEAAGAAELQGLEATEQLLASLSVTAAAVQPASVRLGLLERQSYRHFAGRSLKPEQLAAVLSALQASAGVKWYAQVTPGSVDGLEAGYYRLGPTAETCVLLETGREVSPERYDGGAGAAYTQRALAIYAVAAPTPDLRLSCGMQGQRLSVAAVKAGVGVCPIGGFHAPGLSRRLGAEAGTEVVHSWLLGAIDAEMTRRWELEPVPVPPEERLREALAETLPEYMVPSALVLVERIPLTANGKVDRQALPAPPEAAQRSRSRPPRTEMESLLASIWREVLDRENVGIDDHFFEIGGDSMRLIRMRMKLNAKLDRRVDLVDLFKHPTIGQLATSLERGADEGDGRRERTRAQAQRQKEAALRSRRRREREVTHD</sequence>
<feature type="region of interest" description="Disordered" evidence="5">
    <location>
        <begin position="2394"/>
        <end position="2417"/>
    </location>
</feature>
<dbReference type="InterPro" id="IPR001242">
    <property type="entry name" value="Condensation_dom"/>
</dbReference>
<keyword evidence="8" id="KW-1185">Reference proteome</keyword>
<dbReference type="CDD" id="cd12114">
    <property type="entry name" value="A_NRPS_TlmIV_like"/>
    <property type="match status" value="1"/>
</dbReference>
<dbReference type="Pfam" id="PF13193">
    <property type="entry name" value="AMP-binding_C"/>
    <property type="match status" value="2"/>
</dbReference>
<dbReference type="InterPro" id="IPR020806">
    <property type="entry name" value="PKS_PP-bd"/>
</dbReference>
<dbReference type="Gene3D" id="2.30.38.10">
    <property type="entry name" value="Luciferase, Domain 3"/>
    <property type="match status" value="1"/>
</dbReference>
<keyword evidence="2" id="KW-0596">Phosphopantetheine</keyword>
<dbReference type="PANTHER" id="PTHR45527">
    <property type="entry name" value="NONRIBOSOMAL PEPTIDE SYNTHETASE"/>
    <property type="match status" value="1"/>
</dbReference>
<dbReference type="InterPro" id="IPR042099">
    <property type="entry name" value="ANL_N_sf"/>
</dbReference>
<dbReference type="Gene3D" id="3.40.109.10">
    <property type="entry name" value="NADH Oxidase"/>
    <property type="match status" value="2"/>
</dbReference>
<evidence type="ECO:0000259" key="6">
    <source>
        <dbReference type="PROSITE" id="PS50075"/>
    </source>
</evidence>
<dbReference type="SUPFAM" id="SSF56801">
    <property type="entry name" value="Acetyl-CoA synthetase-like"/>
    <property type="match status" value="2"/>
</dbReference>
<dbReference type="Pfam" id="PF00550">
    <property type="entry name" value="PP-binding"/>
    <property type="match status" value="2"/>
</dbReference>
<dbReference type="RefSeq" id="WP_265723187.1">
    <property type="nucleotide sequence ID" value="NZ_JAPIVK010000040.1"/>
</dbReference>
<dbReference type="PROSITE" id="PS50075">
    <property type="entry name" value="CARRIER"/>
    <property type="match status" value="2"/>
</dbReference>
<dbReference type="InterPro" id="IPR025110">
    <property type="entry name" value="AMP-bd_C"/>
</dbReference>
<dbReference type="InterPro" id="IPR057737">
    <property type="entry name" value="Condensation_MtbB-like"/>
</dbReference>
<dbReference type="EMBL" id="JBHUJD010000018">
    <property type="protein sequence ID" value="MFD2311490.1"/>
    <property type="molecule type" value="Genomic_DNA"/>
</dbReference>
<feature type="compositionally biased region" description="Basic and acidic residues" evidence="5">
    <location>
        <begin position="2486"/>
        <end position="2510"/>
    </location>
</feature>
<dbReference type="Gene3D" id="3.30.559.10">
    <property type="entry name" value="Chloramphenicol acetyltransferase-like domain"/>
    <property type="match status" value="2"/>
</dbReference>
<organism evidence="7 8">
    <name type="scientific">Microbulbifer halophilus</name>
    <dbReference type="NCBI Taxonomy" id="453963"/>
    <lineage>
        <taxon>Bacteria</taxon>
        <taxon>Pseudomonadati</taxon>
        <taxon>Pseudomonadota</taxon>
        <taxon>Gammaproteobacteria</taxon>
        <taxon>Cellvibrionales</taxon>
        <taxon>Microbulbiferaceae</taxon>
        <taxon>Microbulbifer</taxon>
    </lineage>
</organism>
<dbReference type="InterPro" id="IPR009081">
    <property type="entry name" value="PP-bd_ACP"/>
</dbReference>
<accession>A0ABW5EFV3</accession>
<dbReference type="InterPro" id="IPR045851">
    <property type="entry name" value="AMP-bd_C_sf"/>
</dbReference>
<dbReference type="Proteomes" id="UP001597425">
    <property type="component" value="Unassembled WGS sequence"/>
</dbReference>
<evidence type="ECO:0000256" key="3">
    <source>
        <dbReference type="ARBA" id="ARBA00022553"/>
    </source>
</evidence>
<dbReference type="PANTHER" id="PTHR45527:SF1">
    <property type="entry name" value="FATTY ACID SYNTHASE"/>
    <property type="match status" value="1"/>
</dbReference>
<dbReference type="Gene3D" id="3.40.50.980">
    <property type="match status" value="2"/>
</dbReference>
<dbReference type="CDD" id="cd19531">
    <property type="entry name" value="LCL_NRPS-like"/>
    <property type="match status" value="1"/>
</dbReference>
<feature type="domain" description="Carrier" evidence="6">
    <location>
        <begin position="976"/>
        <end position="1051"/>
    </location>
</feature>
<dbReference type="InterPro" id="IPR006162">
    <property type="entry name" value="Ppantetheine_attach_site"/>
</dbReference>
<name>A0ABW5EFV3_9GAMM</name>
<evidence type="ECO:0000313" key="7">
    <source>
        <dbReference type="EMBL" id="MFD2311490.1"/>
    </source>
</evidence>
<reference evidence="8" key="1">
    <citation type="journal article" date="2019" name="Int. J. Syst. Evol. Microbiol.">
        <title>The Global Catalogue of Microorganisms (GCM) 10K type strain sequencing project: providing services to taxonomists for standard genome sequencing and annotation.</title>
        <authorList>
            <consortium name="The Broad Institute Genomics Platform"/>
            <consortium name="The Broad Institute Genome Sequencing Center for Infectious Disease"/>
            <person name="Wu L."/>
            <person name="Ma J."/>
        </authorList>
    </citation>
    <scope>NUCLEOTIDE SEQUENCE [LARGE SCALE GENOMIC DNA]</scope>
    <source>
        <strain evidence="8">KCTC 12848</strain>
    </source>
</reference>
<dbReference type="Pfam" id="PF00668">
    <property type="entry name" value="Condensation"/>
    <property type="match status" value="2"/>
</dbReference>
<feature type="domain" description="Carrier" evidence="6">
    <location>
        <begin position="2413"/>
        <end position="2488"/>
    </location>
</feature>
<keyword evidence="4" id="KW-0436">Ligase</keyword>
<dbReference type="Gene3D" id="1.10.1200.10">
    <property type="entry name" value="ACP-like"/>
    <property type="match status" value="2"/>
</dbReference>
<dbReference type="InterPro" id="IPR029479">
    <property type="entry name" value="Nitroreductase"/>
</dbReference>
<keyword evidence="3" id="KW-0597">Phosphoprotein</keyword>
<protein>
    <submittedName>
        <fullName evidence="7">Non-ribosomal peptide synthetase</fullName>
    </submittedName>
</protein>
<dbReference type="Pfam" id="PF00501">
    <property type="entry name" value="AMP-binding"/>
    <property type="match status" value="2"/>
</dbReference>
<dbReference type="SUPFAM" id="SSF55469">
    <property type="entry name" value="FMN-dependent nitroreductase-like"/>
    <property type="match status" value="1"/>
</dbReference>
<dbReference type="CDD" id="cd12116">
    <property type="entry name" value="A_NRPS_Ta1_like"/>
    <property type="match status" value="1"/>
</dbReference>
<dbReference type="PROSITE" id="PS00455">
    <property type="entry name" value="AMP_BINDING"/>
    <property type="match status" value="2"/>
</dbReference>
<dbReference type="SUPFAM" id="SSF47336">
    <property type="entry name" value="ACP-like"/>
    <property type="match status" value="2"/>
</dbReference>
<dbReference type="InterPro" id="IPR000873">
    <property type="entry name" value="AMP-dep_synth/lig_dom"/>
</dbReference>
<evidence type="ECO:0000256" key="4">
    <source>
        <dbReference type="ARBA" id="ARBA00022598"/>
    </source>
</evidence>
<dbReference type="CDD" id="cd19535">
    <property type="entry name" value="Cyc_NRPS"/>
    <property type="match status" value="1"/>
</dbReference>
<dbReference type="Pfam" id="PF00881">
    <property type="entry name" value="Nitroreductase"/>
    <property type="match status" value="1"/>
</dbReference>
<dbReference type="NCBIfam" id="NF003417">
    <property type="entry name" value="PRK04813.1"/>
    <property type="match status" value="3"/>
</dbReference>
<dbReference type="InterPro" id="IPR010071">
    <property type="entry name" value="AA_adenyl_dom"/>
</dbReference>
<dbReference type="InterPro" id="IPR023213">
    <property type="entry name" value="CAT-like_dom_sf"/>
</dbReference>
<evidence type="ECO:0000256" key="5">
    <source>
        <dbReference type="SAM" id="MobiDB-lite"/>
    </source>
</evidence>
<dbReference type="PROSITE" id="PS00012">
    <property type="entry name" value="PHOSPHOPANTETHEINE"/>
    <property type="match status" value="2"/>
</dbReference>
<dbReference type="NCBIfam" id="TIGR01733">
    <property type="entry name" value="AA-adenyl-dom"/>
    <property type="match status" value="2"/>
</dbReference>
<comment type="caution">
    <text evidence="7">The sequence shown here is derived from an EMBL/GenBank/DDBJ whole genome shotgun (WGS) entry which is preliminary data.</text>
</comment>